<dbReference type="InterPro" id="IPR036291">
    <property type="entry name" value="NAD(P)-bd_dom_sf"/>
</dbReference>
<comment type="pathway">
    <text evidence="1 12">Amino-acid biosynthesis; L-lysine biosynthesis via DAP pathway; DL-2,6-diaminopimelate from (S)-tetrahydrodipicolinate: step 1/1.</text>
</comment>
<evidence type="ECO:0000259" key="14">
    <source>
        <dbReference type="Pfam" id="PF16654"/>
    </source>
</evidence>
<dbReference type="GO" id="GO:0009089">
    <property type="term" value="P:lysine biosynthetic process via diaminopimelate"/>
    <property type="evidence" value="ECO:0007669"/>
    <property type="project" value="UniProtKB-UniRule"/>
</dbReference>
<comment type="catalytic activity">
    <reaction evidence="11 12">
        <text>meso-2,6-diaminopimelate + NADP(+) + H2O = (S)-2-amino-6-oxoheptanedioate + NH4(+) + NADPH + H(+)</text>
        <dbReference type="Rhea" id="RHEA:13561"/>
        <dbReference type="ChEBI" id="CHEBI:15377"/>
        <dbReference type="ChEBI" id="CHEBI:15378"/>
        <dbReference type="ChEBI" id="CHEBI:28938"/>
        <dbReference type="ChEBI" id="CHEBI:57783"/>
        <dbReference type="ChEBI" id="CHEBI:57791"/>
        <dbReference type="ChEBI" id="CHEBI:58349"/>
        <dbReference type="ChEBI" id="CHEBI:58556"/>
        <dbReference type="EC" id="1.4.1.16"/>
    </reaction>
</comment>
<proteinExistence type="inferred from homology"/>
<evidence type="ECO:0000256" key="7">
    <source>
        <dbReference type="ARBA" id="ARBA00022857"/>
    </source>
</evidence>
<evidence type="ECO:0000256" key="12">
    <source>
        <dbReference type="PIRNR" id="PIRNR025648"/>
    </source>
</evidence>
<evidence type="ECO:0000256" key="9">
    <source>
        <dbReference type="ARBA" id="ARBA00023002"/>
    </source>
</evidence>
<feature type="binding site" evidence="13">
    <location>
        <begin position="94"/>
        <end position="96"/>
    </location>
    <ligand>
        <name>NADP(+)</name>
        <dbReference type="ChEBI" id="CHEBI:58349"/>
    </ligand>
</feature>
<dbReference type="Proteomes" id="UP000539350">
    <property type="component" value="Unassembled WGS sequence"/>
</dbReference>
<evidence type="ECO:0000256" key="3">
    <source>
        <dbReference type="ARBA" id="ARBA00011738"/>
    </source>
</evidence>
<dbReference type="SUPFAM" id="SSF55347">
    <property type="entry name" value="Glyceraldehyde-3-phosphate dehydrogenase-like, C-terminal domain"/>
    <property type="match status" value="1"/>
</dbReference>
<feature type="binding site" evidence="13">
    <location>
        <position position="201"/>
    </location>
    <ligand>
        <name>substrate</name>
    </ligand>
</feature>
<feature type="binding site" evidence="13">
    <location>
        <position position="278"/>
    </location>
    <ligand>
        <name>substrate</name>
    </ligand>
</feature>
<evidence type="ECO:0000256" key="11">
    <source>
        <dbReference type="ARBA" id="ARBA00052023"/>
    </source>
</evidence>
<dbReference type="GO" id="GO:0000166">
    <property type="term" value="F:nucleotide binding"/>
    <property type="evidence" value="ECO:0007669"/>
    <property type="project" value="UniProtKB-KW"/>
</dbReference>
<feature type="binding site" evidence="13">
    <location>
        <position position="150"/>
    </location>
    <ligand>
        <name>substrate</name>
    </ligand>
</feature>
<dbReference type="EMBL" id="JACFXU010000013">
    <property type="protein sequence ID" value="MBA6412155.1"/>
    <property type="molecule type" value="Genomic_DNA"/>
</dbReference>
<comment type="subunit">
    <text evidence="3 12">Homodimer.</text>
</comment>
<evidence type="ECO:0000256" key="1">
    <source>
        <dbReference type="ARBA" id="ARBA00004896"/>
    </source>
</evidence>
<evidence type="ECO:0000313" key="15">
    <source>
        <dbReference type="EMBL" id="MBA6412155.1"/>
    </source>
</evidence>
<protein>
    <recommendedName>
        <fullName evidence="5 12">Meso-diaminopimelate D-dehydrogenase</fullName>
        <shortName evidence="12">DAPDH</shortName>
        <shortName evidence="12">Meso-DAP dehydrogenase</shortName>
        <ecNumber evidence="4 12">1.4.1.16</ecNumber>
    </recommendedName>
</protein>
<dbReference type="Gene3D" id="3.30.360.10">
    <property type="entry name" value="Dihydrodipicolinate Reductase, domain 2"/>
    <property type="match status" value="1"/>
</dbReference>
<evidence type="ECO:0000256" key="13">
    <source>
        <dbReference type="PIRSR" id="PIRSR025648-1"/>
    </source>
</evidence>
<feature type="domain" description="Meso-diaminopimelate D-dehydrogenase C-terminal" evidence="14">
    <location>
        <begin position="124"/>
        <end position="277"/>
    </location>
</feature>
<gene>
    <name evidence="15" type="ORF">H2508_03430</name>
</gene>
<dbReference type="CDD" id="cd02270">
    <property type="entry name" value="meso-DAPDH_N"/>
    <property type="match status" value="1"/>
</dbReference>
<feature type="binding site" evidence="13">
    <location>
        <begin position="71"/>
        <end position="74"/>
    </location>
    <ligand>
        <name>NADP(+)</name>
        <dbReference type="ChEBI" id="CHEBI:58349"/>
    </ligand>
</feature>
<keyword evidence="16" id="KW-1185">Reference proteome</keyword>
<dbReference type="RefSeq" id="WP_182168974.1">
    <property type="nucleotide sequence ID" value="NZ_JACFXU010000013.1"/>
</dbReference>
<dbReference type="GO" id="GO:0047850">
    <property type="term" value="F:diaminopimelate dehydrogenase activity"/>
    <property type="evidence" value="ECO:0007669"/>
    <property type="project" value="UniProtKB-UniRule"/>
</dbReference>
<keyword evidence="13" id="KW-0547">Nucleotide-binding</keyword>
<dbReference type="SUPFAM" id="SSF51735">
    <property type="entry name" value="NAD(P)-binding Rossmann-fold domains"/>
    <property type="match status" value="1"/>
</dbReference>
<feature type="binding site" evidence="13">
    <location>
        <position position="175"/>
    </location>
    <ligand>
        <name>substrate</name>
    </ligand>
</feature>
<accession>A0A7W2TUE5</accession>
<evidence type="ECO:0000256" key="5">
    <source>
        <dbReference type="ARBA" id="ARBA00021654"/>
    </source>
</evidence>
<feature type="binding site" evidence="13">
    <location>
        <begin position="36"/>
        <end position="38"/>
    </location>
    <ligand>
        <name>NADP(+)</name>
        <dbReference type="ChEBI" id="CHEBI:58349"/>
    </ligand>
</feature>
<dbReference type="InterPro" id="IPR032094">
    <property type="entry name" value="Meso-DAP_DH_C"/>
</dbReference>
<comment type="similarity">
    <text evidence="2 12">Belongs to the diaminopimelate dehydrogenase family.</text>
</comment>
<dbReference type="Pfam" id="PF16654">
    <property type="entry name" value="DAPDH_C"/>
    <property type="match status" value="1"/>
</dbReference>
<dbReference type="GO" id="GO:0019877">
    <property type="term" value="P:diaminopimelate biosynthetic process"/>
    <property type="evidence" value="ECO:0007669"/>
    <property type="project" value="UniProtKB-UniRule"/>
</dbReference>
<dbReference type="UniPathway" id="UPA00034">
    <property type="reaction ID" value="UER00026"/>
</dbReference>
<sequence length="328" mass="35850">MSQQIRVAIAGYGNLGRGVEAALKQNPDMQLVGVFSRREPSTVELLDSKVPVYPMADIEQYQDAVDVMILCGGSKSDLPEQGPYLAQFFNTVDSFDTHAKVNEHHAALDKAARQSGHLAMLSGGWDPGVFSLNRLFGESILPEGETYTFWGKGLSQGHSDAVRRVPGVKRGVQYTLPSEEAIARVRSGEQPTLSTREKHKRECFVVLKDDADAETVRNSIVTMPDYFADYDTTVNFIDEATFDKEHSSMPHGGFVIRSGLTGEGNKQTIEYSLALGSNPEFTASVLVAYTRAVHRLASSGEVGARTVFDIAPGLLSPKDPAQLRKELL</sequence>
<keyword evidence="7 12" id="KW-0521">NADP</keyword>
<feature type="binding site" evidence="13">
    <location>
        <position position="251"/>
    </location>
    <ligand>
        <name>substrate</name>
    </ligand>
</feature>
<feature type="binding site" evidence="13">
    <location>
        <begin position="12"/>
        <end position="15"/>
    </location>
    <ligand>
        <name>NADP(+)</name>
        <dbReference type="ChEBI" id="CHEBI:58349"/>
    </ligand>
</feature>
<reference evidence="15 16" key="1">
    <citation type="submission" date="2020-07" db="EMBL/GenBank/DDBJ databases">
        <title>Halieaceae bacterium, F7430, whole genome shotgun sequencing project.</title>
        <authorList>
            <person name="Jiang S."/>
            <person name="Liu Z.W."/>
            <person name="Du Z.J."/>
        </authorList>
    </citation>
    <scope>NUCLEOTIDE SEQUENCE [LARGE SCALE GENOMIC DNA]</scope>
    <source>
        <strain evidence="15 16">F7430</strain>
    </source>
</reference>
<keyword evidence="9 12" id="KW-0560">Oxidoreductase</keyword>
<keyword evidence="8 12" id="KW-0220">Diaminopimelate biosynthesis</keyword>
<dbReference type="Gene3D" id="3.40.50.720">
    <property type="entry name" value="NAD(P)-binding Rossmann-like Domain"/>
    <property type="match status" value="1"/>
</dbReference>
<dbReference type="NCBIfam" id="TIGR01921">
    <property type="entry name" value="DAP-DH"/>
    <property type="match status" value="1"/>
</dbReference>
<dbReference type="InterPro" id="IPR010190">
    <property type="entry name" value="Diaminopimelate_DH_Ddh"/>
</dbReference>
<evidence type="ECO:0000256" key="2">
    <source>
        <dbReference type="ARBA" id="ARBA00007442"/>
    </source>
</evidence>
<dbReference type="PIRSF" id="PIRSF025648">
    <property type="entry name" value="DDH"/>
    <property type="match status" value="1"/>
</dbReference>
<dbReference type="AlphaFoldDB" id="A0A7W2TUE5"/>
<comment type="function">
    <text evidence="12">Catalyzes the reversible NADPH-dependent reductive amination of L-2-amino-6-oxopimelate, the acyclic form of L-tetrahydrodipicolinate, to generate the meso compound, D,L-2,6-diaminopimelate.</text>
</comment>
<comment type="caution">
    <text evidence="15">The sequence shown here is derived from an EMBL/GenBank/DDBJ whole genome shotgun (WGS) entry which is preliminary data.</text>
</comment>
<evidence type="ECO:0000256" key="10">
    <source>
        <dbReference type="ARBA" id="ARBA00023154"/>
    </source>
</evidence>
<evidence type="ECO:0000256" key="8">
    <source>
        <dbReference type="ARBA" id="ARBA00022915"/>
    </source>
</evidence>
<dbReference type="EC" id="1.4.1.16" evidence="4 12"/>
<name>A0A7W2TUE5_9GAMM</name>
<keyword evidence="6 12" id="KW-0028">Amino-acid biosynthesis</keyword>
<evidence type="ECO:0000256" key="4">
    <source>
        <dbReference type="ARBA" id="ARBA00012080"/>
    </source>
</evidence>
<organism evidence="15 16">
    <name type="scientific">Sediminihaliea albiluteola</name>
    <dbReference type="NCBI Taxonomy" id="2758564"/>
    <lineage>
        <taxon>Bacteria</taxon>
        <taxon>Pseudomonadati</taxon>
        <taxon>Pseudomonadota</taxon>
        <taxon>Gammaproteobacteria</taxon>
        <taxon>Cellvibrionales</taxon>
        <taxon>Halieaceae</taxon>
        <taxon>Sediminihaliea</taxon>
    </lineage>
</organism>
<keyword evidence="10 12" id="KW-0457">Lysine biosynthesis</keyword>
<evidence type="ECO:0000313" key="16">
    <source>
        <dbReference type="Proteomes" id="UP000539350"/>
    </source>
</evidence>
<evidence type="ECO:0000256" key="6">
    <source>
        <dbReference type="ARBA" id="ARBA00022605"/>
    </source>
</evidence>